<dbReference type="UniPathway" id="UPA00094"/>
<dbReference type="EMBL" id="AMRL01000032">
    <property type="protein sequence ID" value="EKE68982.1"/>
    <property type="molecule type" value="Genomic_DNA"/>
</dbReference>
<keyword evidence="7 9" id="KW-0275">Fatty acid biosynthesis</keyword>
<keyword evidence="5 9" id="KW-0276">Fatty acid metabolism</keyword>
<evidence type="ECO:0000256" key="10">
    <source>
        <dbReference type="SAM" id="MobiDB-lite"/>
    </source>
</evidence>
<dbReference type="PROSITE" id="PS00188">
    <property type="entry name" value="BIOTIN"/>
    <property type="match status" value="1"/>
</dbReference>
<evidence type="ECO:0000259" key="11">
    <source>
        <dbReference type="PROSITE" id="PS50968"/>
    </source>
</evidence>
<proteinExistence type="predicted"/>
<evidence type="ECO:0000256" key="9">
    <source>
        <dbReference type="RuleBase" id="RU364072"/>
    </source>
</evidence>
<evidence type="ECO:0000256" key="2">
    <source>
        <dbReference type="ARBA" id="ARBA00005194"/>
    </source>
</evidence>
<dbReference type="PRINTS" id="PR01071">
    <property type="entry name" value="ACOABIOTINCC"/>
</dbReference>
<dbReference type="eggNOG" id="COG0511">
    <property type="taxonomic scope" value="Bacteria"/>
</dbReference>
<dbReference type="PROSITE" id="PS50968">
    <property type="entry name" value="BIOTINYL_LIPOYL"/>
    <property type="match status" value="1"/>
</dbReference>
<dbReference type="RefSeq" id="WP_008945992.1">
    <property type="nucleotide sequence ID" value="NZ_AMRL01000032.1"/>
</dbReference>
<dbReference type="GO" id="GO:0006633">
    <property type="term" value="P:fatty acid biosynthetic process"/>
    <property type="evidence" value="ECO:0007669"/>
    <property type="project" value="UniProtKB-UniPathway"/>
</dbReference>
<evidence type="ECO:0000256" key="6">
    <source>
        <dbReference type="ARBA" id="ARBA00023098"/>
    </source>
</evidence>
<dbReference type="InterPro" id="IPR001249">
    <property type="entry name" value="AcCoA_biotinCC"/>
</dbReference>
<dbReference type="SUPFAM" id="SSF51230">
    <property type="entry name" value="Single hybrid motif"/>
    <property type="match status" value="1"/>
</dbReference>
<comment type="pathway">
    <text evidence="2 9">Lipid metabolism; fatty acid biosynthesis.</text>
</comment>
<protein>
    <recommendedName>
        <fullName evidence="3 9">Biotin carboxyl carrier protein of acetyl-CoA carboxylase</fullName>
    </recommendedName>
</protein>
<evidence type="ECO:0000256" key="1">
    <source>
        <dbReference type="ARBA" id="ARBA00003761"/>
    </source>
</evidence>
<dbReference type="AlphaFoldDB" id="K2J294"/>
<comment type="function">
    <text evidence="1 9">This protein is a component of the acetyl coenzyme A carboxylase complex; first, biotin carboxylase catalyzes the carboxylation of the carrier protein and then the transcarboxylase transfers the carboxyl group to form malonyl-CoA.</text>
</comment>
<evidence type="ECO:0000256" key="4">
    <source>
        <dbReference type="ARBA" id="ARBA00022516"/>
    </source>
</evidence>
<keyword evidence="8 9" id="KW-0092">Biotin</keyword>
<dbReference type="InterPro" id="IPR001882">
    <property type="entry name" value="Biotin_BS"/>
</dbReference>
<dbReference type="CDD" id="cd06850">
    <property type="entry name" value="biotinyl_domain"/>
    <property type="match status" value="1"/>
</dbReference>
<sequence length="84" mass="8743">AAPAGDLPGTVPSPMVGTAYLTPEPGAEPFVRQGDAVRKGQTIAIVEAMKVMNPIPSPRDGTVTKIMISNGQPVEFGEPLMVIE</sequence>
<evidence type="ECO:0000313" key="12">
    <source>
        <dbReference type="EMBL" id="EKE68982.1"/>
    </source>
</evidence>
<dbReference type="Proteomes" id="UP000006746">
    <property type="component" value="Unassembled WGS sequence"/>
</dbReference>
<gene>
    <name evidence="12" type="ORF">P24_16952</name>
</gene>
<evidence type="ECO:0000256" key="8">
    <source>
        <dbReference type="ARBA" id="ARBA00023267"/>
    </source>
</evidence>
<dbReference type="GO" id="GO:0003989">
    <property type="term" value="F:acetyl-CoA carboxylase activity"/>
    <property type="evidence" value="ECO:0007669"/>
    <property type="project" value="InterPro"/>
</dbReference>
<evidence type="ECO:0000313" key="13">
    <source>
        <dbReference type="Proteomes" id="UP000006746"/>
    </source>
</evidence>
<dbReference type="Gene3D" id="2.40.50.100">
    <property type="match status" value="1"/>
</dbReference>
<keyword evidence="13" id="KW-1185">Reference proteome</keyword>
<dbReference type="PANTHER" id="PTHR45266:SF3">
    <property type="entry name" value="OXALOACETATE DECARBOXYLASE ALPHA CHAIN"/>
    <property type="match status" value="1"/>
</dbReference>
<dbReference type="PATRIC" id="fig|1207063.3.peg.3415"/>
<organism evidence="12 13">
    <name type="scientific">Oceanibaculum indicum P24</name>
    <dbReference type="NCBI Taxonomy" id="1207063"/>
    <lineage>
        <taxon>Bacteria</taxon>
        <taxon>Pseudomonadati</taxon>
        <taxon>Pseudomonadota</taxon>
        <taxon>Alphaproteobacteria</taxon>
        <taxon>Rhodospirillales</taxon>
        <taxon>Oceanibaculaceae</taxon>
        <taxon>Oceanibaculum</taxon>
    </lineage>
</organism>
<keyword evidence="6 9" id="KW-0443">Lipid metabolism</keyword>
<dbReference type="InterPro" id="IPR011053">
    <property type="entry name" value="Single_hybrid_motif"/>
</dbReference>
<reference evidence="12 13" key="1">
    <citation type="journal article" date="2012" name="J. Bacteriol.">
        <title>Genome Sequence of Oceanibaculum indicum Type Strain P24.</title>
        <authorList>
            <person name="Lai Q."/>
            <person name="Shao Z."/>
        </authorList>
    </citation>
    <scope>NUCLEOTIDE SEQUENCE [LARGE SCALE GENOMIC DNA]</scope>
    <source>
        <strain evidence="12 13">P24</strain>
    </source>
</reference>
<feature type="region of interest" description="Disordered" evidence="10">
    <location>
        <begin position="1"/>
        <end position="20"/>
    </location>
</feature>
<dbReference type="InterPro" id="IPR000089">
    <property type="entry name" value="Biotin_lipoyl"/>
</dbReference>
<dbReference type="PANTHER" id="PTHR45266">
    <property type="entry name" value="OXALOACETATE DECARBOXYLASE ALPHA CHAIN"/>
    <property type="match status" value="1"/>
</dbReference>
<name>K2J294_9PROT</name>
<evidence type="ECO:0000256" key="7">
    <source>
        <dbReference type="ARBA" id="ARBA00023160"/>
    </source>
</evidence>
<dbReference type="Pfam" id="PF00364">
    <property type="entry name" value="Biotin_lipoyl"/>
    <property type="match status" value="1"/>
</dbReference>
<comment type="caution">
    <text evidence="12">The sequence shown here is derived from an EMBL/GenBank/DDBJ whole genome shotgun (WGS) entry which is preliminary data.</text>
</comment>
<dbReference type="InterPro" id="IPR050709">
    <property type="entry name" value="Biotin_Carboxyl_Carrier/Decarb"/>
</dbReference>
<feature type="domain" description="Lipoyl-binding" evidence="11">
    <location>
        <begin position="8"/>
        <end position="84"/>
    </location>
</feature>
<keyword evidence="4 9" id="KW-0444">Lipid biosynthesis</keyword>
<evidence type="ECO:0000256" key="5">
    <source>
        <dbReference type="ARBA" id="ARBA00022832"/>
    </source>
</evidence>
<dbReference type="FunFam" id="2.40.50.100:FF:000003">
    <property type="entry name" value="Acetyl-CoA carboxylase biotin carboxyl carrier protein"/>
    <property type="match status" value="1"/>
</dbReference>
<feature type="non-terminal residue" evidence="12">
    <location>
        <position position="1"/>
    </location>
</feature>
<dbReference type="GO" id="GO:0009317">
    <property type="term" value="C:acetyl-CoA carboxylase complex"/>
    <property type="evidence" value="ECO:0007669"/>
    <property type="project" value="InterPro"/>
</dbReference>
<accession>K2J294</accession>
<evidence type="ECO:0000256" key="3">
    <source>
        <dbReference type="ARBA" id="ARBA00017562"/>
    </source>
</evidence>